<dbReference type="AlphaFoldDB" id="A0AAD2DA69"/>
<evidence type="ECO:0000313" key="2">
    <source>
        <dbReference type="EMBL" id="CAI2385176.1"/>
    </source>
</evidence>
<accession>A0AAD2DA69</accession>
<reference evidence="2" key="1">
    <citation type="submission" date="2023-07" db="EMBL/GenBank/DDBJ databases">
        <authorList>
            <consortium name="AG Swart"/>
            <person name="Singh M."/>
            <person name="Singh A."/>
            <person name="Seah K."/>
            <person name="Emmerich C."/>
        </authorList>
    </citation>
    <scope>NUCLEOTIDE SEQUENCE</scope>
    <source>
        <strain evidence="2">DP1</strain>
    </source>
</reference>
<proteinExistence type="predicted"/>
<comment type="caution">
    <text evidence="2">The sequence shown here is derived from an EMBL/GenBank/DDBJ whole genome shotgun (WGS) entry which is preliminary data.</text>
</comment>
<dbReference type="EMBL" id="CAMPGE010027556">
    <property type="protein sequence ID" value="CAI2385176.1"/>
    <property type="molecule type" value="Genomic_DNA"/>
</dbReference>
<name>A0AAD2DA69_EUPCR</name>
<evidence type="ECO:0000256" key="1">
    <source>
        <dbReference type="SAM" id="MobiDB-lite"/>
    </source>
</evidence>
<sequence length="259" mass="29856">MISVKSKYVDLSDSDNPIKEYIETLFEIPLHPKMFNYGGIFIERQEVTLDDSIFSPFFESTQIKFNKVANREKHQVFTRSLDTLGGYPVLGYRMLIKLSDETVRYSRQAFTFLELTGTLGGIFEVGKVSLSFLFGLVYSYFSKKSLVNEIKKNTSMLVETQKELQALKKMVQNPNPSQHEKENNVVISDEQKKNIENSKEEEHLVPSQIKKFDSNSLSYKMIEESKRLHFEIEPTIQRSKSNHLNKHDISDPTGIAAIK</sequence>
<keyword evidence="3" id="KW-1185">Reference proteome</keyword>
<dbReference type="Proteomes" id="UP001295684">
    <property type="component" value="Unassembled WGS sequence"/>
</dbReference>
<organism evidence="2 3">
    <name type="scientific">Euplotes crassus</name>
    <dbReference type="NCBI Taxonomy" id="5936"/>
    <lineage>
        <taxon>Eukaryota</taxon>
        <taxon>Sar</taxon>
        <taxon>Alveolata</taxon>
        <taxon>Ciliophora</taxon>
        <taxon>Intramacronucleata</taxon>
        <taxon>Spirotrichea</taxon>
        <taxon>Hypotrichia</taxon>
        <taxon>Euplotida</taxon>
        <taxon>Euplotidae</taxon>
        <taxon>Moneuplotes</taxon>
    </lineage>
</organism>
<feature type="region of interest" description="Disordered" evidence="1">
    <location>
        <begin position="239"/>
        <end position="259"/>
    </location>
</feature>
<gene>
    <name evidence="2" type="ORF">ECRASSUSDP1_LOCUS26724</name>
</gene>
<protein>
    <submittedName>
        <fullName evidence="2">Uncharacterized protein</fullName>
    </submittedName>
</protein>
<evidence type="ECO:0000313" key="3">
    <source>
        <dbReference type="Proteomes" id="UP001295684"/>
    </source>
</evidence>